<dbReference type="RefSeq" id="YP_010651843.1">
    <property type="nucleotide sequence ID" value="NC_070783.1"/>
</dbReference>
<protein>
    <submittedName>
        <fullName evidence="1">Uncharacterized protein</fullName>
    </submittedName>
</protein>
<accession>A0A7G9UZ81</accession>
<gene>
    <name evidence="1" type="primary">264</name>
    <name evidence="1" type="ORF">SEA_FAUST_264</name>
</gene>
<organism evidence="1 2">
    <name type="scientific">Streptomyces phage Faust</name>
    <dbReference type="NCBI Taxonomy" id="2767565"/>
    <lineage>
        <taxon>Viruses</taxon>
        <taxon>Duplodnaviria</taxon>
        <taxon>Heunggongvirae</taxon>
        <taxon>Uroviricota</taxon>
        <taxon>Caudoviricetes</taxon>
        <taxon>Stanwilliamsviridae</taxon>
        <taxon>Loccivirinae</taxon>
        <taxon>Faustvirus</taxon>
        <taxon>Faustvirus faust</taxon>
    </lineage>
</organism>
<sequence>MRKCSVNGRPGLICAQNGKAGIPATRVFVLFDGDDSAESSADWFPVASVLPVGMVAGTF</sequence>
<dbReference type="Proteomes" id="UP000516151">
    <property type="component" value="Segment"/>
</dbReference>
<dbReference type="EMBL" id="MT684598">
    <property type="protein sequence ID" value="QNN99336.1"/>
    <property type="molecule type" value="Genomic_DNA"/>
</dbReference>
<dbReference type="GeneID" id="77927559"/>
<name>A0A7G9UZ81_9CAUD</name>
<evidence type="ECO:0000313" key="2">
    <source>
        <dbReference type="Proteomes" id="UP000516151"/>
    </source>
</evidence>
<keyword evidence="2" id="KW-1185">Reference proteome</keyword>
<proteinExistence type="predicted"/>
<dbReference type="KEGG" id="vg:77927559"/>
<evidence type="ECO:0000313" key="1">
    <source>
        <dbReference type="EMBL" id="QNN99336.1"/>
    </source>
</evidence>
<reference evidence="1 2" key="1">
    <citation type="submission" date="2020-06" db="EMBL/GenBank/DDBJ databases">
        <authorList>
            <person name="Arora M.N."/>
            <person name="Dalling M.T."/>
            <person name="Dawson S.P.M."/>
            <person name="Elia S.N."/>
            <person name="Burke B."/>
            <person name="Shaffer C.D."/>
            <person name="Weston-Hafer K.A."/>
            <person name="Garlena R.A."/>
            <person name="Russell D.A."/>
            <person name="Pope W.H."/>
            <person name="Jacobs-Sera D."/>
            <person name="Hatfull G.F."/>
        </authorList>
    </citation>
    <scope>NUCLEOTIDE SEQUENCE [LARGE SCALE GENOMIC DNA]</scope>
</reference>